<keyword evidence="1" id="KW-0472">Membrane</keyword>
<evidence type="ECO:0000256" key="1">
    <source>
        <dbReference type="SAM" id="Phobius"/>
    </source>
</evidence>
<evidence type="ECO:0000313" key="3">
    <source>
        <dbReference type="Proteomes" id="UP000245535"/>
    </source>
</evidence>
<organism evidence="2 3">
    <name type="scientific">Sediminitomix flava</name>
    <dbReference type="NCBI Taxonomy" id="379075"/>
    <lineage>
        <taxon>Bacteria</taxon>
        <taxon>Pseudomonadati</taxon>
        <taxon>Bacteroidota</taxon>
        <taxon>Cytophagia</taxon>
        <taxon>Cytophagales</taxon>
        <taxon>Flammeovirgaceae</taxon>
        <taxon>Sediminitomix</taxon>
    </lineage>
</organism>
<proteinExistence type="predicted"/>
<reference evidence="2 3" key="1">
    <citation type="submission" date="2018-03" db="EMBL/GenBank/DDBJ databases">
        <title>Genomic Encyclopedia of Archaeal and Bacterial Type Strains, Phase II (KMG-II): from individual species to whole genera.</title>
        <authorList>
            <person name="Goeker M."/>
        </authorList>
    </citation>
    <scope>NUCLEOTIDE SEQUENCE [LARGE SCALE GENOMIC DNA]</scope>
    <source>
        <strain evidence="2 3">DSM 28229</strain>
    </source>
</reference>
<keyword evidence="1" id="KW-1133">Transmembrane helix</keyword>
<feature type="transmembrane region" description="Helical" evidence="1">
    <location>
        <begin position="19"/>
        <end position="37"/>
    </location>
</feature>
<comment type="caution">
    <text evidence="2">The sequence shown here is derived from an EMBL/GenBank/DDBJ whole genome shotgun (WGS) entry which is preliminary data.</text>
</comment>
<dbReference type="EMBL" id="QGDO01000003">
    <property type="protein sequence ID" value="PWJ41883.1"/>
    <property type="molecule type" value="Genomic_DNA"/>
</dbReference>
<dbReference type="AlphaFoldDB" id="A0A315Z9Z3"/>
<gene>
    <name evidence="2" type="ORF">BC781_103133</name>
</gene>
<keyword evidence="3" id="KW-1185">Reference proteome</keyword>
<keyword evidence="1" id="KW-0812">Transmembrane</keyword>
<protein>
    <submittedName>
        <fullName evidence="2">Uncharacterized protein</fullName>
    </submittedName>
</protein>
<name>A0A315Z9Z3_SEDFL</name>
<sequence>MHIINNHCYFTSVKSVANIGVKFFVGFYIALPFLYMLHALEHRHLHHDDVSLELVLDHKDTDCDLCDLFFTRESGIGSQILNIIDVLGWESFVNIHRIFLNKGVFVFNHLRGPPFV</sequence>
<evidence type="ECO:0000313" key="2">
    <source>
        <dbReference type="EMBL" id="PWJ41883.1"/>
    </source>
</evidence>
<accession>A0A315Z9Z3</accession>
<dbReference type="Proteomes" id="UP000245535">
    <property type="component" value="Unassembled WGS sequence"/>
</dbReference>